<dbReference type="InterPro" id="IPR026268">
    <property type="entry name" value="RseC"/>
</dbReference>
<dbReference type="PIRSF" id="PIRSF004923">
    <property type="entry name" value="RseC"/>
    <property type="match status" value="1"/>
</dbReference>
<dbReference type="PANTHER" id="PTHR35867">
    <property type="entry name" value="PROTEIN RSEC"/>
    <property type="match status" value="1"/>
</dbReference>
<dbReference type="Proteomes" id="UP000509429">
    <property type="component" value="Chromosome"/>
</dbReference>
<name>A0A6N0HNK6_9GAMM</name>
<dbReference type="KEGG" id="reo:HUE58_01870"/>
<evidence type="ECO:0000256" key="1">
    <source>
        <dbReference type="SAM" id="Phobius"/>
    </source>
</evidence>
<accession>A0A6N0HNK6</accession>
<dbReference type="RefSeq" id="WP_174605382.1">
    <property type="nucleotide sequence ID" value="NZ_CP054490.1"/>
</dbReference>
<evidence type="ECO:0000313" key="3">
    <source>
        <dbReference type="Proteomes" id="UP000509429"/>
    </source>
</evidence>
<evidence type="ECO:0000313" key="2">
    <source>
        <dbReference type="EMBL" id="QKQ23942.1"/>
    </source>
</evidence>
<feature type="transmembrane region" description="Helical" evidence="1">
    <location>
        <begin position="77"/>
        <end position="97"/>
    </location>
</feature>
<feature type="transmembrane region" description="Helical" evidence="1">
    <location>
        <begin position="103"/>
        <end position="124"/>
    </location>
</feature>
<dbReference type="PANTHER" id="PTHR35867:SF1">
    <property type="entry name" value="PROTEIN RSEC"/>
    <property type="match status" value="1"/>
</dbReference>
<dbReference type="Pfam" id="PF04246">
    <property type="entry name" value="RseC_MucC"/>
    <property type="match status" value="1"/>
</dbReference>
<organism evidence="2 3">
    <name type="scientific">Candidatus Ruthia endofausta</name>
    <dbReference type="NCBI Taxonomy" id="2738852"/>
    <lineage>
        <taxon>Bacteria</taxon>
        <taxon>Pseudomonadati</taxon>
        <taxon>Pseudomonadota</taxon>
        <taxon>Gammaproteobacteria</taxon>
        <taxon>Candidatus Pseudothioglobaceae</taxon>
        <taxon>Candidatus Ruthturnera</taxon>
    </lineage>
</organism>
<keyword evidence="1" id="KW-1133">Transmembrane helix</keyword>
<proteinExistence type="predicted"/>
<reference evidence="2 3" key="1">
    <citation type="submission" date="2020-05" db="EMBL/GenBank/DDBJ databases">
        <title>Horizontal transmission and recombination maintain forever young bacterial symbiont genomes.</title>
        <authorList>
            <person name="Russell S.L."/>
            <person name="Pepper-Tunick E."/>
            <person name="Svedberg J."/>
            <person name="Byrne A."/>
            <person name="Ruelas Castillo J."/>
            <person name="Vollmers C."/>
            <person name="Beinart R.A."/>
            <person name="Corbett-Detig R."/>
        </authorList>
    </citation>
    <scope>NUCLEOTIDE SEQUENCE [LARGE SCALE GENOMIC DNA]</scope>
    <source>
        <strain evidence="2">JDF_Ridge</strain>
    </source>
</reference>
<keyword evidence="1" id="KW-0472">Membrane</keyword>
<keyword evidence="3" id="KW-1185">Reference proteome</keyword>
<keyword evidence="1" id="KW-0812">Transmembrane</keyword>
<dbReference type="InterPro" id="IPR007359">
    <property type="entry name" value="SigmaE_reg_RseC_MucC"/>
</dbReference>
<dbReference type="EMBL" id="CP054490">
    <property type="protein sequence ID" value="QKQ23942.1"/>
    <property type="molecule type" value="Genomic_DNA"/>
</dbReference>
<protein>
    <submittedName>
        <fullName evidence="2">SoxR reducing system RseC family protein</fullName>
    </submittedName>
</protein>
<dbReference type="AlphaFoldDB" id="A0A6N0HNK6"/>
<gene>
    <name evidence="2" type="ORF">HUE58_01870</name>
</gene>
<sequence>MKEQFKVIEIDNEIMTLEVNHSGGCHSCEANSGCGTGILANYFNHYSIFNKPYQSGVSVGDFVTLEIPLSELFLRAFMLYIAPILALFLGGAIGMVLFPQQEFWHILFSGAGFIVALFGCRWFVK</sequence>